<feature type="region of interest" description="Disordered" evidence="1">
    <location>
        <begin position="472"/>
        <end position="531"/>
    </location>
</feature>
<evidence type="ECO:0000313" key="2">
    <source>
        <dbReference type="EMBL" id="KAF2818062.1"/>
    </source>
</evidence>
<evidence type="ECO:0000256" key="1">
    <source>
        <dbReference type="SAM" id="MobiDB-lite"/>
    </source>
</evidence>
<feature type="compositionally biased region" description="Polar residues" evidence="1">
    <location>
        <begin position="484"/>
        <end position="508"/>
    </location>
</feature>
<feature type="compositionally biased region" description="Basic and acidic residues" evidence="1">
    <location>
        <begin position="833"/>
        <end position="843"/>
    </location>
</feature>
<feature type="compositionally biased region" description="Polar residues" evidence="1">
    <location>
        <begin position="547"/>
        <end position="562"/>
    </location>
</feature>
<feature type="compositionally biased region" description="Basic and acidic residues" evidence="1">
    <location>
        <begin position="584"/>
        <end position="594"/>
    </location>
</feature>
<protein>
    <submittedName>
        <fullName evidence="2">Uncharacterized protein</fullName>
    </submittedName>
</protein>
<feature type="compositionally biased region" description="Polar residues" evidence="1">
    <location>
        <begin position="641"/>
        <end position="650"/>
    </location>
</feature>
<name>A0A6A6ZAC8_9PLEO</name>
<feature type="region of interest" description="Disordered" evidence="1">
    <location>
        <begin position="547"/>
        <end position="659"/>
    </location>
</feature>
<accession>A0A6A6ZAC8</accession>
<reference evidence="2" key="1">
    <citation type="journal article" date="2020" name="Stud. Mycol.">
        <title>101 Dothideomycetes genomes: a test case for predicting lifestyles and emergence of pathogens.</title>
        <authorList>
            <person name="Haridas S."/>
            <person name="Albert R."/>
            <person name="Binder M."/>
            <person name="Bloem J."/>
            <person name="Labutti K."/>
            <person name="Salamov A."/>
            <person name="Andreopoulos B."/>
            <person name="Baker S."/>
            <person name="Barry K."/>
            <person name="Bills G."/>
            <person name="Bluhm B."/>
            <person name="Cannon C."/>
            <person name="Castanera R."/>
            <person name="Culley D."/>
            <person name="Daum C."/>
            <person name="Ezra D."/>
            <person name="Gonzalez J."/>
            <person name="Henrissat B."/>
            <person name="Kuo A."/>
            <person name="Liang C."/>
            <person name="Lipzen A."/>
            <person name="Lutzoni F."/>
            <person name="Magnuson J."/>
            <person name="Mondo S."/>
            <person name="Nolan M."/>
            <person name="Ohm R."/>
            <person name="Pangilinan J."/>
            <person name="Park H.-J."/>
            <person name="Ramirez L."/>
            <person name="Alfaro M."/>
            <person name="Sun H."/>
            <person name="Tritt A."/>
            <person name="Yoshinaga Y."/>
            <person name="Zwiers L.-H."/>
            <person name="Turgeon B."/>
            <person name="Goodwin S."/>
            <person name="Spatafora J."/>
            <person name="Crous P."/>
            <person name="Grigoriev I."/>
        </authorList>
    </citation>
    <scope>NUCLEOTIDE SEQUENCE</scope>
    <source>
        <strain evidence="2">CBS 113818</strain>
    </source>
</reference>
<gene>
    <name evidence="2" type="ORF">CC86DRAFT_461261</name>
</gene>
<dbReference type="AlphaFoldDB" id="A0A6A6ZAC8"/>
<feature type="compositionally biased region" description="Polar residues" evidence="1">
    <location>
        <begin position="760"/>
        <end position="771"/>
    </location>
</feature>
<feature type="compositionally biased region" description="Basic and acidic residues" evidence="1">
    <location>
        <begin position="772"/>
        <end position="787"/>
    </location>
</feature>
<feature type="compositionally biased region" description="Polar residues" evidence="1">
    <location>
        <begin position="717"/>
        <end position="738"/>
    </location>
</feature>
<dbReference type="Proteomes" id="UP000799424">
    <property type="component" value="Unassembled WGS sequence"/>
</dbReference>
<evidence type="ECO:0000313" key="3">
    <source>
        <dbReference type="Proteomes" id="UP000799424"/>
    </source>
</evidence>
<dbReference type="OrthoDB" id="5081713at2759"/>
<feature type="region of interest" description="Disordered" evidence="1">
    <location>
        <begin position="717"/>
        <end position="914"/>
    </location>
</feature>
<keyword evidence="3" id="KW-1185">Reference proteome</keyword>
<feature type="compositionally biased region" description="Acidic residues" evidence="1">
    <location>
        <begin position="823"/>
        <end position="832"/>
    </location>
</feature>
<feature type="compositionally biased region" description="Low complexity" evidence="1">
    <location>
        <begin position="623"/>
        <end position="640"/>
    </location>
</feature>
<sequence>MAFPKDKGDISRKNLESHGIYYDETQYRPPYIIPEHVDAVREILLLFSGTVPSGGWEETLRQEAQQYVSNKKNYEIRPETLLPPDTSLVLIEDYEADLNDRSPEWRAAHENLKSCKKVAKIACSLGPDSEEGWVHFWRSYTFTIASEKAREQPGFHHVLDSWSLEGNCTWMEFPNLHPRDTNLARRTRPKPDLTYAFPILKTFSNDLHGFERDDFTKSFSATSLGTLTQRGIICAPTTGLRNWMKTRDHTSLRSADLSCFPWAVVEFKRESRPRLSLEERCYCQAANASAAAFDLRMQLLTKDFDDAGSTVPPVIAFTCVGHIVKVWLTYSEAAEPRHHNTQVRRMICIWSTSVQLTWGVATLQAIVMNMHTWATRLLKPRIQASVVKALRTPYISPGPQARTPDIDLASSGLFNSPEISVGAASNRMSSTSTSIACLDGDTAPVQLHRKQADVISEPASPLSLRVGKPIRRILTPRTRHRSACPSTGGTTPSLAPTRMTLSDGSVSTDVERCAAVPTASSPRNSTKNTKALVDQADIDSITRSMGASQLDVSAEESSAQHYDTSKTHGGASEDGQYDGQTPESYRRPDNDTETYHSSNSAAQQVGALLHSDQPPTFPPLSPPVTSVLDSSSVRSASPSVDNNASGTSPRRTGPQKQDMLRQAWNVKTKSLTPQHVSQTVPHPHKDVTEARLSSCLRKLVEHKARLLMMLETLESNLEQGVNKPSQSATPDQTRNKAPSNRFGEKARVNTDTANHIRRASASSRSNYTSQKRTSDIERSTRSKEQSNPRRHSNPKVRMLYIGNTDIWDSESKKQRDEVGKDEPDIDDDVFSEDESKRDRHSEESESAFEVDSEVSENGFSQDESEEFASRSGSDSDSDAVERNFSQDETGESGSDSDLVSDVEDDANSTSTDGRNVTEDDVAWVIGLGSLNGHQLAQTPYLRVLFMSRTLDVQFSMIRTTVGAGAMADDRYEWFGEDDLLDDLLKEINDFFPDFLLEKKAFMRHENRKIGIALRRMRYPDADAQFRWRCFRKALAMRSRDVCAALLCSESFNFSEFEWATLENSAKHATEAYYSPTQVKRLLDRNFSEM</sequence>
<feature type="compositionally biased region" description="Basic and acidic residues" evidence="1">
    <location>
        <begin position="809"/>
        <end position="822"/>
    </location>
</feature>
<feature type="compositionally biased region" description="Acidic residues" evidence="1">
    <location>
        <begin position="844"/>
        <end position="854"/>
    </location>
</feature>
<dbReference type="EMBL" id="MU006265">
    <property type="protein sequence ID" value="KAF2818062.1"/>
    <property type="molecule type" value="Genomic_DNA"/>
</dbReference>
<proteinExistence type="predicted"/>
<organism evidence="2 3">
    <name type="scientific">Ophiobolus disseminans</name>
    <dbReference type="NCBI Taxonomy" id="1469910"/>
    <lineage>
        <taxon>Eukaryota</taxon>
        <taxon>Fungi</taxon>
        <taxon>Dikarya</taxon>
        <taxon>Ascomycota</taxon>
        <taxon>Pezizomycotina</taxon>
        <taxon>Dothideomycetes</taxon>
        <taxon>Pleosporomycetidae</taxon>
        <taxon>Pleosporales</taxon>
        <taxon>Pleosporineae</taxon>
        <taxon>Phaeosphaeriaceae</taxon>
        <taxon>Ophiobolus</taxon>
    </lineage>
</organism>
<feature type="compositionally biased region" description="Polar residues" evidence="1">
    <location>
        <begin position="518"/>
        <end position="529"/>
    </location>
</feature>